<name>A0A1C3H3L9_9GAMM</name>
<organism evidence="1 2">
    <name type="scientific">Cardiobacterium hominis</name>
    <dbReference type="NCBI Taxonomy" id="2718"/>
    <lineage>
        <taxon>Bacteria</taxon>
        <taxon>Pseudomonadati</taxon>
        <taxon>Pseudomonadota</taxon>
        <taxon>Gammaproteobacteria</taxon>
        <taxon>Cardiobacteriales</taxon>
        <taxon>Cardiobacteriaceae</taxon>
        <taxon>Cardiobacterium</taxon>
    </lineage>
</organism>
<dbReference type="EMBL" id="FKLO01000037">
    <property type="protein sequence ID" value="SAM61512.1"/>
    <property type="molecule type" value="Genomic_DNA"/>
</dbReference>
<evidence type="ECO:0000313" key="1">
    <source>
        <dbReference type="EMBL" id="SAM61512.1"/>
    </source>
</evidence>
<accession>A0A1C3H3L9</accession>
<protein>
    <submittedName>
        <fullName evidence="1">Uncharacterized protein</fullName>
    </submittedName>
</protein>
<proteinExistence type="predicted"/>
<dbReference type="Proteomes" id="UP000190837">
    <property type="component" value="Unassembled WGS sequence"/>
</dbReference>
<reference evidence="2" key="1">
    <citation type="submission" date="2016-04" db="EMBL/GenBank/DDBJ databases">
        <authorList>
            <person name="Tagini F."/>
        </authorList>
    </citation>
    <scope>NUCLEOTIDE SEQUENCE [LARGE SCALE GENOMIC DNA]</scope>
    <source>
        <strain evidence="2">CHUV0807</strain>
    </source>
</reference>
<dbReference type="RefSeq" id="WP_179123531.1">
    <property type="nucleotide sequence ID" value="NZ_FKLO01000037.1"/>
</dbReference>
<gene>
    <name evidence="1" type="ORF">CHUV0807_0904</name>
</gene>
<sequence length="52" mass="5719">MITPLNIAPLAAERPATTRTTLDAWLDSESRMSALILPLARKPAAQTRPRFS</sequence>
<evidence type="ECO:0000313" key="2">
    <source>
        <dbReference type="Proteomes" id="UP000190837"/>
    </source>
</evidence>
<dbReference type="AlphaFoldDB" id="A0A1C3H3L9"/>